<dbReference type="PANTHER" id="PTHR37466">
    <property type="entry name" value="SLR1628 PROTEIN"/>
    <property type="match status" value="1"/>
</dbReference>
<keyword evidence="2" id="KW-1185">Reference proteome</keyword>
<protein>
    <submittedName>
        <fullName evidence="1">DUF2237 domain-containing protein</fullName>
    </submittedName>
</protein>
<dbReference type="EMBL" id="JACJTQ010000031">
    <property type="protein sequence ID" value="MBD2693731.1"/>
    <property type="molecule type" value="Genomic_DNA"/>
</dbReference>
<organism evidence="1 2">
    <name type="scientific">Anabaena catenula FACHB-362</name>
    <dbReference type="NCBI Taxonomy" id="2692877"/>
    <lineage>
        <taxon>Bacteria</taxon>
        <taxon>Bacillati</taxon>
        <taxon>Cyanobacteriota</taxon>
        <taxon>Cyanophyceae</taxon>
        <taxon>Nostocales</taxon>
        <taxon>Nostocaceae</taxon>
        <taxon>Anabaena</taxon>
    </lineage>
</organism>
<name>A0ABR8J9Q0_9NOST</name>
<dbReference type="PANTHER" id="PTHR37466:SF1">
    <property type="entry name" value="SLR1628 PROTEIN"/>
    <property type="match status" value="1"/>
</dbReference>
<proteinExistence type="predicted"/>
<gene>
    <name evidence="1" type="ORF">H6G68_18535</name>
</gene>
<reference evidence="1 2" key="1">
    <citation type="journal article" date="2020" name="ISME J.">
        <title>Comparative genomics reveals insights into cyanobacterial evolution and habitat adaptation.</title>
        <authorList>
            <person name="Chen M.Y."/>
            <person name="Teng W.K."/>
            <person name="Zhao L."/>
            <person name="Hu C.X."/>
            <person name="Zhou Y.K."/>
            <person name="Han B.P."/>
            <person name="Song L.R."/>
            <person name="Shu W.S."/>
        </authorList>
    </citation>
    <scope>NUCLEOTIDE SEQUENCE [LARGE SCALE GENOMIC DNA]</scope>
    <source>
        <strain evidence="1 2">FACHB-362</strain>
    </source>
</reference>
<sequence length="123" mass="13300">MADAKNVLGTKLEICCTSPMTGYYRDGFCTTGGQDVGMHVVCAQVTAEFLEFTKSLGNDLSTPFPEYNFPGLKPGDCWCLCAARWQEALEAGVAPPVLLSATHARAVEVCNLEDLQKHAVTKK</sequence>
<comment type="caution">
    <text evidence="1">The sequence shown here is derived from an EMBL/GenBank/DDBJ whole genome shotgun (WGS) entry which is preliminary data.</text>
</comment>
<evidence type="ECO:0000313" key="2">
    <source>
        <dbReference type="Proteomes" id="UP000660381"/>
    </source>
</evidence>
<dbReference type="Proteomes" id="UP000660381">
    <property type="component" value="Unassembled WGS sequence"/>
</dbReference>
<accession>A0ABR8J9Q0</accession>
<dbReference type="RefSeq" id="WP_190907963.1">
    <property type="nucleotide sequence ID" value="NZ_JACJTQ010000031.1"/>
</dbReference>
<dbReference type="InterPro" id="IPR018714">
    <property type="entry name" value="DUF2237"/>
</dbReference>
<dbReference type="Pfam" id="PF09996">
    <property type="entry name" value="DUF2237"/>
    <property type="match status" value="1"/>
</dbReference>
<evidence type="ECO:0000313" key="1">
    <source>
        <dbReference type="EMBL" id="MBD2693731.1"/>
    </source>
</evidence>
<dbReference type="Gene3D" id="3.30.56.110">
    <property type="entry name" value="Protein of unknown function DUF2237"/>
    <property type="match status" value="1"/>
</dbReference>